<dbReference type="PANTHER" id="PTHR35007:SF4">
    <property type="entry name" value="CONSERVED TRANSMEMBRANE PROTEIN-RELATED"/>
    <property type="match status" value="1"/>
</dbReference>
<dbReference type="AlphaFoldDB" id="I1D798"/>
<dbReference type="PANTHER" id="PTHR35007">
    <property type="entry name" value="INTEGRAL MEMBRANE PROTEIN-RELATED"/>
    <property type="match status" value="1"/>
</dbReference>
<dbReference type="OrthoDB" id="3712305at2"/>
<sequence length="273" mass="27693">MLTPTLVVVVVGLLLWPSRVVGQRLTALLPSASRCRGNVRLRDRRVAAALVVSVVVGFVLTAGVLVTGACGLLASAFLLHRRSRVRARAVVEDLDHVASALHGMVAELRAGSHPVTAVDTVAGEAPSGLAERLRTLAASAKLHGIPDIDAHAGSAARTSAHLERVVARVATAWSLAVRHGVPLADVLGAVHRDVESTARAARQLDARLAGARAGAAVLAVLPAAGLVLGEAMGAAPVGVLVGTPGGAAVFVVGAGLLLAGVAWTSWLTGRVLP</sequence>
<evidence type="ECO:0000313" key="2">
    <source>
        <dbReference type="EMBL" id="EIF00823.1"/>
    </source>
</evidence>
<name>I1D798_9PSEU</name>
<dbReference type="RefSeq" id="WP_005466661.1">
    <property type="nucleotide sequence ID" value="NZ_CM001484.1"/>
</dbReference>
<dbReference type="eggNOG" id="COG4965">
    <property type="taxonomic scope" value="Bacteria"/>
</dbReference>
<feature type="transmembrane region" description="Helical" evidence="1">
    <location>
        <begin position="46"/>
        <end position="79"/>
    </location>
</feature>
<keyword evidence="1" id="KW-0472">Membrane</keyword>
<keyword evidence="3" id="KW-1185">Reference proteome</keyword>
<evidence type="ECO:0000313" key="3">
    <source>
        <dbReference type="Proteomes" id="UP000005087"/>
    </source>
</evidence>
<feature type="transmembrane region" description="Helical" evidence="1">
    <location>
        <begin position="209"/>
        <end position="228"/>
    </location>
</feature>
<evidence type="ECO:0000256" key="1">
    <source>
        <dbReference type="SAM" id="Phobius"/>
    </source>
</evidence>
<proteinExistence type="predicted"/>
<accession>I1D798</accession>
<dbReference type="HOGENOM" id="CLU_065779_1_0_11"/>
<keyword evidence="1" id="KW-0812">Transmembrane</keyword>
<reference evidence="2 3" key="1">
    <citation type="submission" date="2011-09" db="EMBL/GenBank/DDBJ databases">
        <authorList>
            <consortium name="US DOE Joint Genome Institute (JGI-PGF)"/>
            <person name="Lucas S."/>
            <person name="Han J."/>
            <person name="Lapidus A."/>
            <person name="Cheng J.-F."/>
            <person name="Goodwin L."/>
            <person name="Pitluck S."/>
            <person name="Peters L."/>
            <person name="Land M.L."/>
            <person name="Hauser L."/>
            <person name="Brambilla E."/>
            <person name="Klenk H.-P."/>
            <person name="Woyke T.J."/>
        </authorList>
    </citation>
    <scope>NUCLEOTIDE SEQUENCE [LARGE SCALE GENOMIC DNA]</scope>
    <source>
        <strain evidence="2 3">K62</strain>
    </source>
</reference>
<reference evidence="3" key="2">
    <citation type="submission" date="2012-01" db="EMBL/GenBank/DDBJ databases">
        <title>Noncontiguous Finished sequence of chromosome of Saccharomonospora glauca K62.</title>
        <authorList>
            <consortium name="US DOE Joint Genome Institute"/>
            <person name="Lucas S."/>
            <person name="Han J."/>
            <person name="Lapidus A."/>
            <person name="Cheng J.-F."/>
            <person name="Goodwin L."/>
            <person name="Pitluck S."/>
            <person name="Peters L."/>
            <person name="Mikhailova N."/>
            <person name="Held B."/>
            <person name="Detter J.C."/>
            <person name="Han C."/>
            <person name="Tapia R."/>
            <person name="Land M."/>
            <person name="Hauser L."/>
            <person name="Kyrpides N."/>
            <person name="Ivanova N."/>
            <person name="Pagani I."/>
            <person name="Brambilla E.-M."/>
            <person name="Klenk H.-P."/>
            <person name="Woyke T."/>
        </authorList>
    </citation>
    <scope>NUCLEOTIDE SEQUENCE [LARGE SCALE GENOMIC DNA]</scope>
    <source>
        <strain evidence="3">K62</strain>
    </source>
</reference>
<dbReference type="Proteomes" id="UP000005087">
    <property type="component" value="Chromosome"/>
</dbReference>
<feature type="transmembrane region" description="Helical" evidence="1">
    <location>
        <begin position="248"/>
        <end position="267"/>
    </location>
</feature>
<organism evidence="2 3">
    <name type="scientific">Saccharomonospora glauca K62</name>
    <dbReference type="NCBI Taxonomy" id="928724"/>
    <lineage>
        <taxon>Bacteria</taxon>
        <taxon>Bacillati</taxon>
        <taxon>Actinomycetota</taxon>
        <taxon>Actinomycetes</taxon>
        <taxon>Pseudonocardiales</taxon>
        <taxon>Pseudonocardiaceae</taxon>
        <taxon>Saccharomonospora</taxon>
    </lineage>
</organism>
<dbReference type="STRING" id="928724.SacglDRAFT_03981"/>
<gene>
    <name evidence="2" type="ORF">SacglDRAFT_03981</name>
</gene>
<dbReference type="EMBL" id="CM001484">
    <property type="protein sequence ID" value="EIF00823.1"/>
    <property type="molecule type" value="Genomic_DNA"/>
</dbReference>
<keyword evidence="1" id="KW-1133">Transmembrane helix</keyword>
<protein>
    <submittedName>
        <fullName evidence="2">Flp pilus assembly protein TadB</fullName>
    </submittedName>
</protein>